<evidence type="ECO:0000256" key="2">
    <source>
        <dbReference type="ARBA" id="ARBA00023002"/>
    </source>
</evidence>
<dbReference type="Gene3D" id="3.20.20.100">
    <property type="entry name" value="NADP-dependent oxidoreductase domain"/>
    <property type="match status" value="1"/>
</dbReference>
<dbReference type="InterPro" id="IPR023210">
    <property type="entry name" value="NADP_OxRdtase_dom"/>
</dbReference>
<protein>
    <recommendedName>
        <fullName evidence="4">NADP-dependent oxidoreductase domain-containing protein</fullName>
    </recommendedName>
</protein>
<sequence>MSPMPVSSSHSVALNTGLQMPLLGLGTYKLCGPADVYQAVDAALAAGYRSFDSAAVYRNEADLGKALRELLPKHGLTREDVFITSKLGPKDQGMRAMEGALHSLSQLDLEYIDLYLIHWPGTQGLPVADDCNPGNRAQSWASLEELHGQGKLRAIGVSNYTPAHMSALMQSCKVPPAVLQVEFHPRLCQPELRNLCKEFGVCFQAYSSLGKGELLTDPVILEVAKNCERTPAQVLLRWAVQQGVPVLPKSSNPERILQNAEVFDFTLSDPDMDRLSALDCGHRFCWDPSERFLILTPLSSRLTNSSLILRSCRPYFLAAHREGGADKDRPLNGKPSVGVPTSSSPLACSSTSLEMVEAMDSEFSLTRPANERIKDKWNRQA</sequence>
<evidence type="ECO:0000313" key="6">
    <source>
        <dbReference type="Proteomes" id="UP000250572"/>
    </source>
</evidence>
<dbReference type="PANTHER" id="PTHR43827">
    <property type="entry name" value="2,5-DIKETO-D-GLUCONIC ACID REDUCTASE"/>
    <property type="match status" value="1"/>
</dbReference>
<dbReference type="PROSITE" id="PS00063">
    <property type="entry name" value="ALDOKETO_REDUCTASE_3"/>
    <property type="match status" value="1"/>
</dbReference>
<dbReference type="InterPro" id="IPR018170">
    <property type="entry name" value="Aldo/ket_reductase_CS"/>
</dbReference>
<dbReference type="STRING" id="33528.ENSGAFP00000022287"/>
<keyword evidence="2" id="KW-0560">Oxidoreductase</keyword>
<dbReference type="PROSITE" id="PS00798">
    <property type="entry name" value="ALDOKETO_REDUCTASE_1"/>
    <property type="match status" value="1"/>
</dbReference>
<dbReference type="SUPFAM" id="SSF51430">
    <property type="entry name" value="NAD(P)-linked oxidoreductase"/>
    <property type="match status" value="1"/>
</dbReference>
<dbReference type="Pfam" id="PF00248">
    <property type="entry name" value="Aldo_ket_red"/>
    <property type="match status" value="1"/>
</dbReference>
<evidence type="ECO:0000313" key="5">
    <source>
        <dbReference type="EMBL" id="PWA27163.1"/>
    </source>
</evidence>
<dbReference type="AlphaFoldDB" id="A0A315VWA1"/>
<dbReference type="CDD" id="cd19136">
    <property type="entry name" value="AKR_DrGR-like"/>
    <property type="match status" value="1"/>
</dbReference>
<dbReference type="InterPro" id="IPR036812">
    <property type="entry name" value="NAD(P)_OxRdtase_dom_sf"/>
</dbReference>
<gene>
    <name evidence="5" type="ORF">CCH79_00011629</name>
</gene>
<evidence type="ECO:0000256" key="3">
    <source>
        <dbReference type="SAM" id="MobiDB-lite"/>
    </source>
</evidence>
<dbReference type="PANTHER" id="PTHR43827:SF11">
    <property type="entry name" value="GLYOXAL REDUCTASE-LIKE"/>
    <property type="match status" value="1"/>
</dbReference>
<comment type="caution">
    <text evidence="5">The sequence shown here is derived from an EMBL/GenBank/DDBJ whole genome shotgun (WGS) entry which is preliminary data.</text>
</comment>
<dbReference type="PRINTS" id="PR00069">
    <property type="entry name" value="ALDKETRDTASE"/>
</dbReference>
<name>A0A315VWA1_GAMAF</name>
<accession>A0A315VWA1</accession>
<keyword evidence="6" id="KW-1185">Reference proteome</keyword>
<evidence type="ECO:0000259" key="4">
    <source>
        <dbReference type="Pfam" id="PF00248"/>
    </source>
</evidence>
<dbReference type="GO" id="GO:0016616">
    <property type="term" value="F:oxidoreductase activity, acting on the CH-OH group of donors, NAD or NADP as acceptor"/>
    <property type="evidence" value="ECO:0007669"/>
    <property type="project" value="UniProtKB-ARBA"/>
</dbReference>
<reference evidence="5 6" key="1">
    <citation type="journal article" date="2018" name="G3 (Bethesda)">
        <title>A High-Quality Reference Genome for the Invasive Mosquitofish Gambusia affinis Using a Chicago Library.</title>
        <authorList>
            <person name="Hoffberg S.L."/>
            <person name="Troendle N.J."/>
            <person name="Glenn T.C."/>
            <person name="Mahmud O."/>
            <person name="Louha S."/>
            <person name="Chalopin D."/>
            <person name="Bennetzen J.L."/>
            <person name="Mauricio R."/>
        </authorList>
    </citation>
    <scope>NUCLEOTIDE SEQUENCE [LARGE SCALE GENOMIC DNA]</scope>
    <source>
        <strain evidence="5">NE01/NJP1002.9</strain>
        <tissue evidence="5">Muscle</tissue>
    </source>
</reference>
<dbReference type="FunFam" id="3.20.20.100:FF:000002">
    <property type="entry name" value="2,5-diketo-D-gluconic acid reductase A"/>
    <property type="match status" value="1"/>
</dbReference>
<comment type="similarity">
    <text evidence="1">Belongs to the aldo/keto reductase family.</text>
</comment>
<dbReference type="EMBL" id="NHOQ01001086">
    <property type="protein sequence ID" value="PWA27163.1"/>
    <property type="molecule type" value="Genomic_DNA"/>
</dbReference>
<evidence type="ECO:0000256" key="1">
    <source>
        <dbReference type="ARBA" id="ARBA00007905"/>
    </source>
</evidence>
<feature type="domain" description="NADP-dependent oxidoreductase" evidence="4">
    <location>
        <begin position="23"/>
        <end position="278"/>
    </location>
</feature>
<dbReference type="Proteomes" id="UP000250572">
    <property type="component" value="Unassembled WGS sequence"/>
</dbReference>
<organism evidence="5 6">
    <name type="scientific">Gambusia affinis</name>
    <name type="common">Western mosquitofish</name>
    <name type="synonym">Heterandria affinis</name>
    <dbReference type="NCBI Taxonomy" id="33528"/>
    <lineage>
        <taxon>Eukaryota</taxon>
        <taxon>Metazoa</taxon>
        <taxon>Chordata</taxon>
        <taxon>Craniata</taxon>
        <taxon>Vertebrata</taxon>
        <taxon>Euteleostomi</taxon>
        <taxon>Actinopterygii</taxon>
        <taxon>Neopterygii</taxon>
        <taxon>Teleostei</taxon>
        <taxon>Neoteleostei</taxon>
        <taxon>Acanthomorphata</taxon>
        <taxon>Ovalentaria</taxon>
        <taxon>Atherinomorphae</taxon>
        <taxon>Cyprinodontiformes</taxon>
        <taxon>Poeciliidae</taxon>
        <taxon>Poeciliinae</taxon>
        <taxon>Gambusia</taxon>
    </lineage>
</organism>
<dbReference type="InterPro" id="IPR020471">
    <property type="entry name" value="AKR"/>
</dbReference>
<proteinExistence type="inferred from homology"/>
<feature type="region of interest" description="Disordered" evidence="3">
    <location>
        <begin position="324"/>
        <end position="347"/>
    </location>
</feature>